<keyword evidence="11" id="KW-0665">Pyrimidine biosynthesis</keyword>
<dbReference type="AlphaFoldDB" id="A0A382SYE1"/>
<dbReference type="PANTHER" id="PTHR11405:SF53">
    <property type="entry name" value="CARBAMOYL-PHOSPHATE SYNTHASE [AMMONIA], MITOCHONDRIAL"/>
    <property type="match status" value="1"/>
</dbReference>
<dbReference type="InterPro" id="IPR011761">
    <property type="entry name" value="ATP-grasp"/>
</dbReference>
<dbReference type="CDD" id="cd01424">
    <property type="entry name" value="MGS_CPS_II"/>
    <property type="match status" value="1"/>
</dbReference>
<evidence type="ECO:0000256" key="9">
    <source>
        <dbReference type="ARBA" id="ARBA00022840"/>
    </source>
</evidence>
<comment type="similarity">
    <text evidence="2">Belongs to the CarB family.</text>
</comment>
<dbReference type="Pfam" id="PF02786">
    <property type="entry name" value="CPSase_L_D2"/>
    <property type="match status" value="1"/>
</dbReference>
<dbReference type="GO" id="GO:0006541">
    <property type="term" value="P:glutamine metabolic process"/>
    <property type="evidence" value="ECO:0007669"/>
    <property type="project" value="TreeGrafter"/>
</dbReference>
<keyword evidence="5" id="KW-0028">Amino-acid biosynthesis</keyword>
<dbReference type="SUPFAM" id="SSF56059">
    <property type="entry name" value="Glutathione synthetase ATP-binding domain-like"/>
    <property type="match status" value="1"/>
</dbReference>
<dbReference type="GO" id="GO:0044205">
    <property type="term" value="P:'de novo' UMP biosynthetic process"/>
    <property type="evidence" value="ECO:0007669"/>
    <property type="project" value="UniProtKB-UniPathway"/>
</dbReference>
<name>A0A382SYE1_9ZZZZ</name>
<evidence type="ECO:0000256" key="3">
    <source>
        <dbReference type="ARBA" id="ARBA00022571"/>
    </source>
</evidence>
<feature type="non-terminal residue" evidence="17">
    <location>
        <position position="1"/>
    </location>
</feature>
<dbReference type="PANTHER" id="PTHR11405">
    <property type="entry name" value="CARBAMOYLTRANSFERASE FAMILY MEMBER"/>
    <property type="match status" value="1"/>
</dbReference>
<dbReference type="GO" id="GO:0005737">
    <property type="term" value="C:cytoplasm"/>
    <property type="evidence" value="ECO:0007669"/>
    <property type="project" value="TreeGrafter"/>
</dbReference>
<dbReference type="PRINTS" id="PR00098">
    <property type="entry name" value="CPSASE"/>
</dbReference>
<dbReference type="InterPro" id="IPR005483">
    <property type="entry name" value="CPSase_dom"/>
</dbReference>
<evidence type="ECO:0000256" key="6">
    <source>
        <dbReference type="ARBA" id="ARBA00022723"/>
    </source>
</evidence>
<comment type="pathway">
    <text evidence="1">Amino-acid biosynthesis; L-arginine biosynthesis; carbamoyl phosphate from bicarbonate: step 1/1.</text>
</comment>
<dbReference type="Gene3D" id="3.40.50.1380">
    <property type="entry name" value="Methylglyoxal synthase-like domain"/>
    <property type="match status" value="1"/>
</dbReference>
<evidence type="ECO:0000256" key="7">
    <source>
        <dbReference type="ARBA" id="ARBA00022737"/>
    </source>
</evidence>
<evidence type="ECO:0000256" key="5">
    <source>
        <dbReference type="ARBA" id="ARBA00022605"/>
    </source>
</evidence>
<evidence type="ECO:0000256" key="1">
    <source>
        <dbReference type="ARBA" id="ARBA00005077"/>
    </source>
</evidence>
<evidence type="ECO:0000256" key="11">
    <source>
        <dbReference type="ARBA" id="ARBA00022975"/>
    </source>
</evidence>
<protein>
    <submittedName>
        <fullName evidence="17">Uncharacterized protein</fullName>
    </submittedName>
</protein>
<dbReference type="InterPro" id="IPR036914">
    <property type="entry name" value="MGS-like_dom_sf"/>
</dbReference>
<evidence type="ECO:0000259" key="16">
    <source>
        <dbReference type="PROSITE" id="PS51855"/>
    </source>
</evidence>
<dbReference type="SUPFAM" id="SSF52335">
    <property type="entry name" value="Methylglyoxal synthase-like"/>
    <property type="match status" value="1"/>
</dbReference>
<dbReference type="PROSITE" id="PS51855">
    <property type="entry name" value="MGS"/>
    <property type="match status" value="1"/>
</dbReference>
<dbReference type="Gene3D" id="3.30.470.20">
    <property type="entry name" value="ATP-grasp fold, B domain"/>
    <property type="match status" value="1"/>
</dbReference>
<dbReference type="InterPro" id="IPR011607">
    <property type="entry name" value="MGS-like_dom"/>
</dbReference>
<keyword evidence="7" id="KW-0677">Repeat</keyword>
<evidence type="ECO:0000256" key="4">
    <source>
        <dbReference type="ARBA" id="ARBA00022598"/>
    </source>
</evidence>
<accession>A0A382SYE1</accession>
<keyword evidence="3" id="KW-0055">Arginine biosynthesis</keyword>
<evidence type="ECO:0000256" key="12">
    <source>
        <dbReference type="ARBA" id="ARBA00023211"/>
    </source>
</evidence>
<dbReference type="PROSITE" id="PS50975">
    <property type="entry name" value="ATP_GRASP"/>
    <property type="match status" value="1"/>
</dbReference>
<keyword evidence="4" id="KW-0436">Ligase</keyword>
<dbReference type="FunFam" id="3.30.470.20:FF:000026">
    <property type="entry name" value="Carbamoyl-phosphate synthase large chain"/>
    <property type="match status" value="1"/>
</dbReference>
<comment type="catalytic activity">
    <reaction evidence="14">
        <text>hydrogencarbonate + L-glutamine + 2 ATP + H2O = carbamoyl phosphate + L-glutamate + 2 ADP + phosphate + 2 H(+)</text>
        <dbReference type="Rhea" id="RHEA:18633"/>
        <dbReference type="ChEBI" id="CHEBI:15377"/>
        <dbReference type="ChEBI" id="CHEBI:15378"/>
        <dbReference type="ChEBI" id="CHEBI:17544"/>
        <dbReference type="ChEBI" id="CHEBI:29985"/>
        <dbReference type="ChEBI" id="CHEBI:30616"/>
        <dbReference type="ChEBI" id="CHEBI:43474"/>
        <dbReference type="ChEBI" id="CHEBI:58228"/>
        <dbReference type="ChEBI" id="CHEBI:58359"/>
        <dbReference type="ChEBI" id="CHEBI:456216"/>
        <dbReference type="EC" id="6.3.5.5"/>
    </reaction>
</comment>
<gene>
    <name evidence="17" type="ORF">METZ01_LOCUS367844</name>
</gene>
<dbReference type="SMART" id="SM00851">
    <property type="entry name" value="MGS"/>
    <property type="match status" value="1"/>
</dbReference>
<dbReference type="EMBL" id="UINC01132581">
    <property type="protein sequence ID" value="SVD14990.1"/>
    <property type="molecule type" value="Genomic_DNA"/>
</dbReference>
<evidence type="ECO:0000259" key="15">
    <source>
        <dbReference type="PROSITE" id="PS50975"/>
    </source>
</evidence>
<dbReference type="GO" id="GO:0006526">
    <property type="term" value="P:L-arginine biosynthetic process"/>
    <property type="evidence" value="ECO:0007669"/>
    <property type="project" value="UniProtKB-KW"/>
</dbReference>
<sequence>GIHSGDSACVLPPYRITTDAMDEIIRTTKALALEISVVGLINLQFAYKDGRVYVLEVNPRASRTVPFVSKTTNVPLARIAAKLSTGIKLKNIDLKQWDEINHVAVKEAVLPFNKFPSESIFLSPEMKSTGEVMGISNSFGQSFRRASISSGNIIYNSGTVFISVNDTDKMDAISLARDLSEIGFGIVATSGTAKECRRNGIAVKSIFKVGEGRPNVVDGIKNGEIQLVINTPMGKQARYDEESIGQACIQKGIMAITTLSGAEAAVRAMRLGGQKISVRSIQEYHK</sequence>
<dbReference type="GO" id="GO:0046872">
    <property type="term" value="F:metal ion binding"/>
    <property type="evidence" value="ECO:0007669"/>
    <property type="project" value="UniProtKB-KW"/>
</dbReference>
<dbReference type="PROSITE" id="PS00867">
    <property type="entry name" value="CPSASE_2"/>
    <property type="match status" value="1"/>
</dbReference>
<evidence type="ECO:0000256" key="14">
    <source>
        <dbReference type="ARBA" id="ARBA00048816"/>
    </source>
</evidence>
<feature type="domain" description="ATP-grasp" evidence="15">
    <location>
        <begin position="13"/>
        <end position="85"/>
    </location>
</feature>
<dbReference type="GO" id="GO:0005524">
    <property type="term" value="F:ATP binding"/>
    <property type="evidence" value="ECO:0007669"/>
    <property type="project" value="UniProtKB-KW"/>
</dbReference>
<keyword evidence="8" id="KW-0547">Nucleotide-binding</keyword>
<feature type="domain" description="MGS-like" evidence="16">
    <location>
        <begin position="152"/>
        <end position="286"/>
    </location>
</feature>
<evidence type="ECO:0000313" key="17">
    <source>
        <dbReference type="EMBL" id="SVD14990.1"/>
    </source>
</evidence>
<dbReference type="UniPathway" id="UPA00070">
    <property type="reaction ID" value="UER00115"/>
</dbReference>
<keyword evidence="12" id="KW-0464">Manganese</keyword>
<keyword evidence="10" id="KW-0460">Magnesium</keyword>
<dbReference type="GO" id="GO:0004087">
    <property type="term" value="F:carbamoyl-phosphate synthase (ammonia) activity"/>
    <property type="evidence" value="ECO:0007669"/>
    <property type="project" value="UniProtKB-EC"/>
</dbReference>
<dbReference type="Pfam" id="PF02142">
    <property type="entry name" value="MGS"/>
    <property type="match status" value="1"/>
</dbReference>
<dbReference type="InterPro" id="IPR033937">
    <property type="entry name" value="MGS_CPS_CarB"/>
</dbReference>
<evidence type="ECO:0000256" key="8">
    <source>
        <dbReference type="ARBA" id="ARBA00022741"/>
    </source>
</evidence>
<reference evidence="17" key="1">
    <citation type="submission" date="2018-05" db="EMBL/GenBank/DDBJ databases">
        <authorList>
            <person name="Lanie J.A."/>
            <person name="Ng W.-L."/>
            <person name="Kazmierczak K.M."/>
            <person name="Andrzejewski T.M."/>
            <person name="Davidsen T.M."/>
            <person name="Wayne K.J."/>
            <person name="Tettelin H."/>
            <person name="Glass J.I."/>
            <person name="Rusch D."/>
            <person name="Podicherti R."/>
            <person name="Tsui H.-C.T."/>
            <person name="Winkler M.E."/>
        </authorList>
    </citation>
    <scope>NUCLEOTIDE SEQUENCE</scope>
</reference>
<proteinExistence type="inferred from homology"/>
<dbReference type="GO" id="GO:0004088">
    <property type="term" value="F:carbamoyl-phosphate synthase (glutamine-hydrolyzing) activity"/>
    <property type="evidence" value="ECO:0007669"/>
    <property type="project" value="UniProtKB-EC"/>
</dbReference>
<keyword evidence="9" id="KW-0067">ATP-binding</keyword>
<evidence type="ECO:0000256" key="10">
    <source>
        <dbReference type="ARBA" id="ARBA00022842"/>
    </source>
</evidence>
<evidence type="ECO:0000256" key="2">
    <source>
        <dbReference type="ARBA" id="ARBA00009799"/>
    </source>
</evidence>
<comment type="catalytic activity">
    <reaction evidence="13">
        <text>hydrogencarbonate + NH4(+) + 2 ATP = carbamoyl phosphate + 2 ADP + phosphate + 2 H(+)</text>
        <dbReference type="Rhea" id="RHEA:18029"/>
        <dbReference type="ChEBI" id="CHEBI:15378"/>
        <dbReference type="ChEBI" id="CHEBI:17544"/>
        <dbReference type="ChEBI" id="CHEBI:28938"/>
        <dbReference type="ChEBI" id="CHEBI:30616"/>
        <dbReference type="ChEBI" id="CHEBI:43474"/>
        <dbReference type="ChEBI" id="CHEBI:58228"/>
        <dbReference type="ChEBI" id="CHEBI:456216"/>
        <dbReference type="EC" id="6.3.4.16"/>
    </reaction>
</comment>
<dbReference type="InterPro" id="IPR005479">
    <property type="entry name" value="CPAse_ATP-bd"/>
</dbReference>
<organism evidence="17">
    <name type="scientific">marine metagenome</name>
    <dbReference type="NCBI Taxonomy" id="408172"/>
    <lineage>
        <taxon>unclassified sequences</taxon>
        <taxon>metagenomes</taxon>
        <taxon>ecological metagenomes</taxon>
    </lineage>
</organism>
<evidence type="ECO:0000256" key="13">
    <source>
        <dbReference type="ARBA" id="ARBA00047359"/>
    </source>
</evidence>
<keyword evidence="6" id="KW-0479">Metal-binding</keyword>